<evidence type="ECO:0000256" key="5">
    <source>
        <dbReference type="ARBA" id="ARBA00023121"/>
    </source>
</evidence>
<gene>
    <name evidence="8" type="ORF">M3P21_07050</name>
</gene>
<dbReference type="NCBIfam" id="TIGR02396">
    <property type="entry name" value="diverge_rpsU"/>
    <property type="match status" value="1"/>
</dbReference>
<keyword evidence="5" id="KW-0446">Lipid-binding</keyword>
<evidence type="ECO:0000256" key="2">
    <source>
        <dbReference type="ARBA" id="ARBA00010766"/>
    </source>
</evidence>
<evidence type="ECO:0000313" key="9">
    <source>
        <dbReference type="Proteomes" id="UP001203880"/>
    </source>
</evidence>
<comment type="similarity">
    <text evidence="2">Belongs to the COQ9 family.</text>
</comment>
<dbReference type="InterPro" id="IPR012762">
    <property type="entry name" value="Ubiq_biosynth_COQ9"/>
</dbReference>
<comment type="pathway">
    <text evidence="1">Cofactor biosynthesis; ubiquinone biosynthesis.</text>
</comment>
<evidence type="ECO:0000256" key="4">
    <source>
        <dbReference type="ARBA" id="ARBA00022946"/>
    </source>
</evidence>
<evidence type="ECO:0000256" key="1">
    <source>
        <dbReference type="ARBA" id="ARBA00004749"/>
    </source>
</evidence>
<protein>
    <submittedName>
        <fullName evidence="8">COQ9 family protein</fullName>
    </submittedName>
</protein>
<evidence type="ECO:0000259" key="7">
    <source>
        <dbReference type="Pfam" id="PF08511"/>
    </source>
</evidence>
<feature type="domain" description="COQ9 C-terminal" evidence="7">
    <location>
        <begin position="121"/>
        <end position="189"/>
    </location>
</feature>
<dbReference type="InterPro" id="IPR013718">
    <property type="entry name" value="COQ9_C"/>
</dbReference>
<dbReference type="PANTHER" id="PTHR21427">
    <property type="entry name" value="UBIQUINONE BIOSYNTHESIS PROTEIN COQ9, MITOCHONDRIAL"/>
    <property type="match status" value="1"/>
</dbReference>
<reference evidence="8" key="1">
    <citation type="submission" date="2022-05" db="EMBL/GenBank/DDBJ databases">
        <authorList>
            <person name="Park J.-S."/>
        </authorList>
    </citation>
    <scope>NUCLEOTIDE SEQUENCE</scope>
    <source>
        <strain evidence="8">2012CJ41-6</strain>
    </source>
</reference>
<keyword evidence="4" id="KW-0809">Transit peptide</keyword>
<dbReference type="RefSeq" id="WP_249708032.1">
    <property type="nucleotide sequence ID" value="NZ_JAMFMB010000006.1"/>
</dbReference>
<evidence type="ECO:0000256" key="6">
    <source>
        <dbReference type="ARBA" id="ARBA00058104"/>
    </source>
</evidence>
<keyword evidence="9" id="KW-1185">Reference proteome</keyword>
<organism evidence="8 9">
    <name type="scientific">Ruegeria spongiae</name>
    <dbReference type="NCBI Taxonomy" id="2942209"/>
    <lineage>
        <taxon>Bacteria</taxon>
        <taxon>Pseudomonadati</taxon>
        <taxon>Pseudomonadota</taxon>
        <taxon>Alphaproteobacteria</taxon>
        <taxon>Rhodobacterales</taxon>
        <taxon>Roseobacteraceae</taxon>
        <taxon>Ruegeria</taxon>
    </lineage>
</organism>
<proteinExistence type="inferred from homology"/>
<dbReference type="EMBL" id="JAMFMB010000006">
    <property type="protein sequence ID" value="MCL6283286.1"/>
    <property type="molecule type" value="Genomic_DNA"/>
</dbReference>
<comment type="caution">
    <text evidence="8">The sequence shown here is derived from an EMBL/GenBank/DDBJ whole genome shotgun (WGS) entry which is preliminary data.</text>
</comment>
<accession>A0ABT0Q091</accession>
<sequence length="234" mass="25934">MTTPYETVRDQLLDAALDHVPFDGWCAACFEAAIADTGLDRTVAQAACPRGAVDLALAFHKRGDDIMLKRLEETDLSALKIRERVTLAVRSRIEAASAPNEKEAVRRGVVLFALPHLAAEGTGAIWNTCDLIWAALGDSSDDLNWYTKRGLLSGVYSSTLLFWMGDESEGNAATWTFLDRRIEDVMTIEKVKARVNANPLLKPFMAGPMWLSRQIRAPTRAPRVDLPGLLRPRR</sequence>
<dbReference type="Gene3D" id="1.10.357.10">
    <property type="entry name" value="Tetracycline Repressor, domain 2"/>
    <property type="match status" value="1"/>
</dbReference>
<comment type="function">
    <text evidence="6">Membrane-associated protein that warps the membrane surface to access and bind aromatic isoprenes with high specificity, including ubiquinone (CoQ) isoprene intermediates and presents them directly to COQ7, therefore facilitating the COQ7-mediated hydroxylase step. Participates in the biosynthesis of coenzyme Q, also named ubiquinone, an essential lipid-soluble electron transporter for aerobic cellular respiration.</text>
</comment>
<keyword evidence="3" id="KW-0831">Ubiquinone biosynthesis</keyword>
<name>A0ABT0Q091_9RHOB</name>
<evidence type="ECO:0000313" key="8">
    <source>
        <dbReference type="EMBL" id="MCL6283286.1"/>
    </source>
</evidence>
<dbReference type="Pfam" id="PF08511">
    <property type="entry name" value="COQ9"/>
    <property type="match status" value="1"/>
</dbReference>
<evidence type="ECO:0000256" key="3">
    <source>
        <dbReference type="ARBA" id="ARBA00022688"/>
    </source>
</evidence>
<dbReference type="Proteomes" id="UP001203880">
    <property type="component" value="Unassembled WGS sequence"/>
</dbReference>
<dbReference type="PANTHER" id="PTHR21427:SF19">
    <property type="entry name" value="UBIQUINONE BIOSYNTHESIS PROTEIN COQ9, MITOCHONDRIAL"/>
    <property type="match status" value="1"/>
</dbReference>